<dbReference type="Gene3D" id="2.60.120.10">
    <property type="entry name" value="Jelly Rolls"/>
    <property type="match status" value="1"/>
</dbReference>
<evidence type="ECO:0008006" key="3">
    <source>
        <dbReference type="Google" id="ProtNLM"/>
    </source>
</evidence>
<sequence>MVTIEDFGRVGAVGNVAARSIKDESVFRSTENDYEIPIRKSILVNDLYPTREPVADPGDIMEVKLSQENESGVAVTKGTLFRLVDFAPAAATSLQAANNVDLAVVVKGSFKIILESGEERMINCGDAAVQRANVRRWINMSNNGQDSGQILFIVQGIQDNHVDGPLIARAHGKIGQTHVKVSDHKPVVYARNDDSFDWRHDYRRYDDKFDSEF</sequence>
<evidence type="ECO:0000313" key="1">
    <source>
        <dbReference type="EMBL" id="ETS87752.1"/>
    </source>
</evidence>
<proteinExistence type="predicted"/>
<dbReference type="GeneID" id="19266593"/>
<organism evidence="1 2">
    <name type="scientific">Pestalotiopsis fici (strain W106-1 / CGMCC3.15140)</name>
    <dbReference type="NCBI Taxonomy" id="1229662"/>
    <lineage>
        <taxon>Eukaryota</taxon>
        <taxon>Fungi</taxon>
        <taxon>Dikarya</taxon>
        <taxon>Ascomycota</taxon>
        <taxon>Pezizomycotina</taxon>
        <taxon>Sordariomycetes</taxon>
        <taxon>Xylariomycetidae</taxon>
        <taxon>Amphisphaeriales</taxon>
        <taxon>Sporocadaceae</taxon>
        <taxon>Pestalotiopsis</taxon>
    </lineage>
</organism>
<name>W3XQG7_PESFW</name>
<gene>
    <name evidence="1" type="ORF">PFICI_01580</name>
</gene>
<dbReference type="PANTHER" id="PTHR36156">
    <property type="entry name" value="SLR2101 PROTEIN"/>
    <property type="match status" value="1"/>
</dbReference>
<keyword evidence="2" id="KW-1185">Reference proteome</keyword>
<dbReference type="SUPFAM" id="SSF51182">
    <property type="entry name" value="RmlC-like cupins"/>
    <property type="match status" value="1"/>
</dbReference>
<dbReference type="OrthoDB" id="5840532at2759"/>
<dbReference type="InterPro" id="IPR011051">
    <property type="entry name" value="RmlC_Cupin_sf"/>
</dbReference>
<dbReference type="HOGENOM" id="CLU_1294809_0_0_1"/>
<accession>W3XQG7</accession>
<reference evidence="2" key="1">
    <citation type="journal article" date="2015" name="BMC Genomics">
        <title>Genomic and transcriptomic analysis of the endophytic fungus Pestalotiopsis fici reveals its lifestyle and high potential for synthesis of natural products.</title>
        <authorList>
            <person name="Wang X."/>
            <person name="Zhang X."/>
            <person name="Liu L."/>
            <person name="Xiang M."/>
            <person name="Wang W."/>
            <person name="Sun X."/>
            <person name="Che Y."/>
            <person name="Guo L."/>
            <person name="Liu G."/>
            <person name="Guo L."/>
            <person name="Wang C."/>
            <person name="Yin W.B."/>
            <person name="Stadler M."/>
            <person name="Zhang X."/>
            <person name="Liu X."/>
        </authorList>
    </citation>
    <scope>NUCLEOTIDE SEQUENCE [LARGE SCALE GENOMIC DNA]</scope>
    <source>
        <strain evidence="2">W106-1 / CGMCC3.15140</strain>
    </source>
</reference>
<dbReference type="InterPro" id="IPR047142">
    <property type="entry name" value="OryJ/VirC-like"/>
</dbReference>
<dbReference type="InParanoid" id="W3XQG7"/>
<dbReference type="RefSeq" id="XP_007828352.1">
    <property type="nucleotide sequence ID" value="XM_007830161.1"/>
</dbReference>
<dbReference type="InterPro" id="IPR014710">
    <property type="entry name" value="RmlC-like_jellyroll"/>
</dbReference>
<dbReference type="Proteomes" id="UP000030651">
    <property type="component" value="Unassembled WGS sequence"/>
</dbReference>
<dbReference type="EMBL" id="KI912109">
    <property type="protein sequence ID" value="ETS87752.1"/>
    <property type="molecule type" value="Genomic_DNA"/>
</dbReference>
<evidence type="ECO:0000313" key="2">
    <source>
        <dbReference type="Proteomes" id="UP000030651"/>
    </source>
</evidence>
<dbReference type="AlphaFoldDB" id="W3XQG7"/>
<dbReference type="KEGG" id="pfy:PFICI_01580"/>
<dbReference type="PANTHER" id="PTHR36156:SF2">
    <property type="entry name" value="CUPIN TYPE-2 DOMAIN-CONTAINING PROTEIN"/>
    <property type="match status" value="1"/>
</dbReference>
<protein>
    <recommendedName>
        <fullName evidence="3">Cupin 2 conserved barrel domain-containing protein</fullName>
    </recommendedName>
</protein>